<keyword evidence="1" id="KW-0175">Coiled coil</keyword>
<evidence type="ECO:0000256" key="3">
    <source>
        <dbReference type="SAM" id="SignalP"/>
    </source>
</evidence>
<gene>
    <name evidence="4" type="ORF">ACFOEI_07535</name>
</gene>
<evidence type="ECO:0000256" key="1">
    <source>
        <dbReference type="SAM" id="Coils"/>
    </source>
</evidence>
<sequence length="226" mass="25372">MKRPTSSALLLAALLSAGTIQLASASPSDAPHASKAESHLAQPFGPHDRVEALFDSWNLDDSQRDAFKQAQQEYRDQRQALRKQHEQRLAEILDEDQLKALHAMQHPGPDSDRGPGFDHGKRNKDHGHGARMPHKRMVDLIDSLYTSWGLSDAQRTELANAREQFMAEAKALRDQSFDTRTAKREAFQALRKQHRQAMGDVLSDEQMAVFDQLMPTPRHQPGPGEA</sequence>
<keyword evidence="3" id="KW-0732">Signal</keyword>
<evidence type="ECO:0000256" key="2">
    <source>
        <dbReference type="SAM" id="MobiDB-lite"/>
    </source>
</evidence>
<comment type="caution">
    <text evidence="4">The sequence shown here is derived from an EMBL/GenBank/DDBJ whole genome shotgun (WGS) entry which is preliminary data.</text>
</comment>
<dbReference type="RefSeq" id="WP_019017370.1">
    <property type="nucleotide sequence ID" value="NZ_BMXD01000003.1"/>
</dbReference>
<evidence type="ECO:0000313" key="4">
    <source>
        <dbReference type="EMBL" id="MFC3291919.1"/>
    </source>
</evidence>
<feature type="region of interest" description="Disordered" evidence="2">
    <location>
        <begin position="104"/>
        <end position="131"/>
    </location>
</feature>
<evidence type="ECO:0000313" key="5">
    <source>
        <dbReference type="Proteomes" id="UP001595640"/>
    </source>
</evidence>
<organism evidence="4 5">
    <name type="scientific">Modicisalibacter luteus</name>
    <dbReference type="NCBI Taxonomy" id="453962"/>
    <lineage>
        <taxon>Bacteria</taxon>
        <taxon>Pseudomonadati</taxon>
        <taxon>Pseudomonadota</taxon>
        <taxon>Gammaproteobacteria</taxon>
        <taxon>Oceanospirillales</taxon>
        <taxon>Halomonadaceae</taxon>
        <taxon>Modicisalibacter</taxon>
    </lineage>
</organism>
<accession>A0ABV7LZL9</accession>
<name>A0ABV7LZL9_9GAMM</name>
<evidence type="ECO:0008006" key="6">
    <source>
        <dbReference type="Google" id="ProtNLM"/>
    </source>
</evidence>
<reference evidence="5" key="1">
    <citation type="journal article" date="2019" name="Int. J. Syst. Evol. Microbiol.">
        <title>The Global Catalogue of Microorganisms (GCM) 10K type strain sequencing project: providing services to taxonomists for standard genome sequencing and annotation.</title>
        <authorList>
            <consortium name="The Broad Institute Genomics Platform"/>
            <consortium name="The Broad Institute Genome Sequencing Center for Infectious Disease"/>
            <person name="Wu L."/>
            <person name="Ma J."/>
        </authorList>
    </citation>
    <scope>NUCLEOTIDE SEQUENCE [LARGE SCALE GENOMIC DNA]</scope>
    <source>
        <strain evidence="5">KCTC 12847</strain>
    </source>
</reference>
<feature type="compositionally biased region" description="Basic residues" evidence="2">
    <location>
        <begin position="121"/>
        <end position="131"/>
    </location>
</feature>
<proteinExistence type="predicted"/>
<feature type="compositionally biased region" description="Basic and acidic residues" evidence="2">
    <location>
        <begin position="109"/>
        <end position="120"/>
    </location>
</feature>
<keyword evidence="5" id="KW-1185">Reference proteome</keyword>
<feature type="chain" id="PRO_5045926824" description="Periplasmic heavy metal sensor" evidence="3">
    <location>
        <begin position="26"/>
        <end position="226"/>
    </location>
</feature>
<protein>
    <recommendedName>
        <fullName evidence="6">Periplasmic heavy metal sensor</fullName>
    </recommendedName>
</protein>
<feature type="signal peptide" evidence="3">
    <location>
        <begin position="1"/>
        <end position="25"/>
    </location>
</feature>
<dbReference type="EMBL" id="JBHRUH010000012">
    <property type="protein sequence ID" value="MFC3291919.1"/>
    <property type="molecule type" value="Genomic_DNA"/>
</dbReference>
<feature type="coiled-coil region" evidence="1">
    <location>
        <begin position="64"/>
        <end position="95"/>
    </location>
</feature>
<feature type="region of interest" description="Disordered" evidence="2">
    <location>
        <begin position="24"/>
        <end position="47"/>
    </location>
</feature>
<dbReference type="Proteomes" id="UP001595640">
    <property type="component" value="Unassembled WGS sequence"/>
</dbReference>